<accession>A0A2P2JL00</accession>
<dbReference type="EMBL" id="GGEC01013664">
    <property type="protein sequence ID" value="MBW94147.1"/>
    <property type="molecule type" value="Transcribed_RNA"/>
</dbReference>
<reference evidence="1" key="1">
    <citation type="submission" date="2018-02" db="EMBL/GenBank/DDBJ databases">
        <title>Rhizophora mucronata_Transcriptome.</title>
        <authorList>
            <person name="Meera S.P."/>
            <person name="Sreeshan A."/>
            <person name="Augustine A."/>
        </authorList>
    </citation>
    <scope>NUCLEOTIDE SEQUENCE</scope>
    <source>
        <tissue evidence="1">Leaf</tissue>
    </source>
</reference>
<proteinExistence type="predicted"/>
<sequence length="66" mass="7720">MLELILGYRQQLLDWFIAGNIYPSCLEPYVFFDFWHNMLIYGLPCDDSKQKCIPPISSIYTATTKP</sequence>
<organism evidence="1">
    <name type="scientific">Rhizophora mucronata</name>
    <name type="common">Asiatic mangrove</name>
    <dbReference type="NCBI Taxonomy" id="61149"/>
    <lineage>
        <taxon>Eukaryota</taxon>
        <taxon>Viridiplantae</taxon>
        <taxon>Streptophyta</taxon>
        <taxon>Embryophyta</taxon>
        <taxon>Tracheophyta</taxon>
        <taxon>Spermatophyta</taxon>
        <taxon>Magnoliopsida</taxon>
        <taxon>eudicotyledons</taxon>
        <taxon>Gunneridae</taxon>
        <taxon>Pentapetalae</taxon>
        <taxon>rosids</taxon>
        <taxon>fabids</taxon>
        <taxon>Malpighiales</taxon>
        <taxon>Rhizophoraceae</taxon>
        <taxon>Rhizophora</taxon>
    </lineage>
</organism>
<evidence type="ECO:0000313" key="1">
    <source>
        <dbReference type="EMBL" id="MBW94147.1"/>
    </source>
</evidence>
<dbReference type="AlphaFoldDB" id="A0A2P2JL00"/>
<protein>
    <submittedName>
        <fullName evidence="1">Uncharacterized protein</fullName>
    </submittedName>
</protein>
<name>A0A2P2JL00_RHIMU</name>